<dbReference type="Proteomes" id="UP000775872">
    <property type="component" value="Unassembled WGS sequence"/>
</dbReference>
<dbReference type="OrthoDB" id="9909311at2759"/>
<keyword evidence="3" id="KW-1185">Reference proteome</keyword>
<feature type="compositionally biased region" description="Basic residues" evidence="1">
    <location>
        <begin position="101"/>
        <end position="117"/>
    </location>
</feature>
<proteinExistence type="predicted"/>
<evidence type="ECO:0000313" key="3">
    <source>
        <dbReference type="Proteomes" id="UP000775872"/>
    </source>
</evidence>
<gene>
    <name evidence="2" type="ORF">CSOL1703_00012149</name>
</gene>
<dbReference type="EMBL" id="CABFOC020000014">
    <property type="protein sequence ID" value="CAH0046415.1"/>
    <property type="molecule type" value="Genomic_DNA"/>
</dbReference>
<evidence type="ECO:0000313" key="2">
    <source>
        <dbReference type="EMBL" id="CAH0046415.1"/>
    </source>
</evidence>
<name>A0A9N9YZR0_9HYPO</name>
<evidence type="ECO:0000256" key="1">
    <source>
        <dbReference type="SAM" id="MobiDB-lite"/>
    </source>
</evidence>
<sequence length="262" mass="29820">MLAMPPGIPAGMVADAPILRIPCLRAAPQAQPEPVVHRQPPQMEYPQGGGLYDDPYGRSPHDPFFRQRNPVTYPSQHPVLPPRGNENHHYMLPRVTEHPQMQHKIHKSYPRHQRHRSGSGSPPRNEPILAPYPSIHGSAQRPPRMPNVNTPSNYLSVPSLQKPDFSLQAHESLLRQAAMRAALHNGIRQTKPVVERPVRHPPPVPRQTRRTLSDREKIDICLFHEHHRSLTHKDIADKFGVERTTVTKILLNKQHHLHPGQN</sequence>
<feature type="region of interest" description="Disordered" evidence="1">
    <location>
        <begin position="101"/>
        <end position="152"/>
    </location>
</feature>
<accession>A0A9N9YZR0</accession>
<organism evidence="2 3">
    <name type="scientific">Clonostachys solani</name>
    <dbReference type="NCBI Taxonomy" id="160281"/>
    <lineage>
        <taxon>Eukaryota</taxon>
        <taxon>Fungi</taxon>
        <taxon>Dikarya</taxon>
        <taxon>Ascomycota</taxon>
        <taxon>Pezizomycotina</taxon>
        <taxon>Sordariomycetes</taxon>
        <taxon>Hypocreomycetidae</taxon>
        <taxon>Hypocreales</taxon>
        <taxon>Bionectriaceae</taxon>
        <taxon>Clonostachys</taxon>
    </lineage>
</organism>
<dbReference type="InterPro" id="IPR009057">
    <property type="entry name" value="Homeodomain-like_sf"/>
</dbReference>
<protein>
    <recommendedName>
        <fullName evidence="4">HTH psq-type domain-containing protein</fullName>
    </recommendedName>
</protein>
<reference evidence="2" key="1">
    <citation type="submission" date="2021-10" db="EMBL/GenBank/DDBJ databases">
        <authorList>
            <person name="Piombo E."/>
        </authorList>
    </citation>
    <scope>NUCLEOTIDE SEQUENCE</scope>
</reference>
<dbReference type="AlphaFoldDB" id="A0A9N9YZR0"/>
<comment type="caution">
    <text evidence="2">The sequence shown here is derived from an EMBL/GenBank/DDBJ whole genome shotgun (WGS) entry which is preliminary data.</text>
</comment>
<dbReference type="Gene3D" id="1.10.10.60">
    <property type="entry name" value="Homeodomain-like"/>
    <property type="match status" value="1"/>
</dbReference>
<dbReference type="SUPFAM" id="SSF46689">
    <property type="entry name" value="Homeodomain-like"/>
    <property type="match status" value="1"/>
</dbReference>
<evidence type="ECO:0008006" key="4">
    <source>
        <dbReference type="Google" id="ProtNLM"/>
    </source>
</evidence>